<sequence>MLPYRNLMFLNVHRGSNDTEDPFIPGMLCKDVVKLGEEPCETDCCLAGEWRGSGDFINRASVTLQKNVNVNKSFFLKISDLLLNR</sequence>
<evidence type="ECO:0000313" key="3">
    <source>
        <dbReference type="Proteomes" id="UP000265020"/>
    </source>
</evidence>
<feature type="domain" description="Apoptosis-stimulating of p53 protein 2-like RA" evidence="1">
    <location>
        <begin position="8"/>
        <end position="63"/>
    </location>
</feature>
<proteinExistence type="predicted"/>
<evidence type="ECO:0000313" key="2">
    <source>
        <dbReference type="Ensembl" id="ENSCVAP00000017898.1"/>
    </source>
</evidence>
<organism evidence="2 3">
    <name type="scientific">Cyprinodon variegatus</name>
    <name type="common">Sheepshead minnow</name>
    <dbReference type="NCBI Taxonomy" id="28743"/>
    <lineage>
        <taxon>Eukaryota</taxon>
        <taxon>Metazoa</taxon>
        <taxon>Chordata</taxon>
        <taxon>Craniata</taxon>
        <taxon>Vertebrata</taxon>
        <taxon>Euteleostomi</taxon>
        <taxon>Actinopterygii</taxon>
        <taxon>Neopterygii</taxon>
        <taxon>Teleostei</taxon>
        <taxon>Neoteleostei</taxon>
        <taxon>Acanthomorphata</taxon>
        <taxon>Ovalentaria</taxon>
        <taxon>Atherinomorphae</taxon>
        <taxon>Cyprinodontiformes</taxon>
        <taxon>Cyprinodontidae</taxon>
        <taxon>Cyprinodon</taxon>
    </lineage>
</organism>
<evidence type="ECO:0000259" key="1">
    <source>
        <dbReference type="Pfam" id="PF21801"/>
    </source>
</evidence>
<dbReference type="Ensembl" id="ENSCVAT00000032498.1">
    <property type="protein sequence ID" value="ENSCVAP00000017898.1"/>
    <property type="gene ID" value="ENSCVAG00000021050.1"/>
</dbReference>
<keyword evidence="3" id="KW-1185">Reference proteome</keyword>
<name>A0A3Q2DFU5_CYPVA</name>
<accession>A0A3Q2DFU5</accession>
<dbReference type="InterPro" id="IPR048942">
    <property type="entry name" value="ASPP2-like_RA"/>
</dbReference>
<reference evidence="2" key="2">
    <citation type="submission" date="2025-09" db="UniProtKB">
        <authorList>
            <consortium name="Ensembl"/>
        </authorList>
    </citation>
    <scope>IDENTIFICATION</scope>
</reference>
<dbReference type="AlphaFoldDB" id="A0A3Q2DFU5"/>
<dbReference type="Proteomes" id="UP000265020">
    <property type="component" value="Unassembled WGS sequence"/>
</dbReference>
<dbReference type="STRING" id="28743.ENSCVAP00000017898"/>
<reference evidence="2" key="1">
    <citation type="submission" date="2025-08" db="UniProtKB">
        <authorList>
            <consortium name="Ensembl"/>
        </authorList>
    </citation>
    <scope>IDENTIFICATION</scope>
</reference>
<protein>
    <recommendedName>
        <fullName evidence="1">Apoptosis-stimulating of p53 protein 2-like RA domain-containing protein</fullName>
    </recommendedName>
</protein>
<dbReference type="Pfam" id="PF21801">
    <property type="entry name" value="ASPP2-like_RA"/>
    <property type="match status" value="1"/>
</dbReference>